<organism evidence="3 4">
    <name type="scientific">Trichonephila clavata</name>
    <name type="common">Joro spider</name>
    <name type="synonym">Nephila clavata</name>
    <dbReference type="NCBI Taxonomy" id="2740835"/>
    <lineage>
        <taxon>Eukaryota</taxon>
        <taxon>Metazoa</taxon>
        <taxon>Ecdysozoa</taxon>
        <taxon>Arthropoda</taxon>
        <taxon>Chelicerata</taxon>
        <taxon>Arachnida</taxon>
        <taxon>Araneae</taxon>
        <taxon>Araneomorphae</taxon>
        <taxon>Entelegynae</taxon>
        <taxon>Araneoidea</taxon>
        <taxon>Nephilidae</taxon>
        <taxon>Trichonephila</taxon>
    </lineage>
</organism>
<comment type="caution">
    <text evidence="3">The sequence shown here is derived from an EMBL/GenBank/DDBJ whole genome shotgun (WGS) entry which is preliminary data.</text>
</comment>
<feature type="coiled-coil region" evidence="1">
    <location>
        <begin position="271"/>
        <end position="303"/>
    </location>
</feature>
<name>A0A8X6KTJ2_TRICU</name>
<feature type="compositionally biased region" description="Basic residues" evidence="2">
    <location>
        <begin position="639"/>
        <end position="648"/>
    </location>
</feature>
<proteinExistence type="predicted"/>
<accession>A0A8X6KTJ2</accession>
<keyword evidence="1" id="KW-0175">Coiled coil</keyword>
<feature type="compositionally biased region" description="Pro residues" evidence="2">
    <location>
        <begin position="48"/>
        <end position="65"/>
    </location>
</feature>
<feature type="compositionally biased region" description="Basic and acidic residues" evidence="2">
    <location>
        <begin position="667"/>
        <end position="686"/>
    </location>
</feature>
<protein>
    <recommendedName>
        <fullName evidence="5">Arginine/serine-rich protein PNISR</fullName>
    </recommendedName>
</protein>
<feature type="compositionally biased region" description="Basic and acidic residues" evidence="2">
    <location>
        <begin position="529"/>
        <end position="546"/>
    </location>
</feature>
<feature type="region of interest" description="Disordered" evidence="2">
    <location>
        <begin position="423"/>
        <end position="443"/>
    </location>
</feature>
<feature type="region of interest" description="Disordered" evidence="2">
    <location>
        <begin position="319"/>
        <end position="358"/>
    </location>
</feature>
<feature type="compositionally biased region" description="Basic and acidic residues" evidence="2">
    <location>
        <begin position="624"/>
        <end position="638"/>
    </location>
</feature>
<feature type="region of interest" description="Disordered" evidence="2">
    <location>
        <begin position="36"/>
        <end position="65"/>
    </location>
</feature>
<sequence>MWGSQGWNQWALQPAMFNDVPHEQIDWAELAKQWIQMQQTQPNDSIPLAPPPPPLPPPPPQVVPPPVALPPPPGHVPLIPEEFPEANVTPLLLKTPVPPAVIPEPFLPERPFEKETAPAPFVPKTTDNSFWNKSQWEASAANDVDERIWTAPAVEPTAPLLAGKETFDYGHMHDNTPLAMQSIDYNHMSDFSYNQASCVYPTPAPAPAAPAPTPEAHYDQYWSQVNAAPTISPIFLKKERSTTNLQVEEEITQIDAAKRKQLPAWIRDGLEKMEQERLKRLEKERTAKEKAEKIAKMDSLKNELDTKDGSSIIPVSVKSKFDSDSEADENGTGEKLVKKISPSLKRTPSPVEDTRSEEDKKLDLMLKVRRLLTEILLSVTNSEMIEIAQEVYRKAMSKAPARQLASSTSLSSVASGLRGLASYGTESEASDQEEENASDSDEELYRRIKEKKRLFAQKEKKIIADLEKNDAEKINNDKSNERKFIKEFNEPEKLENVSDFNNSDKNDNLNVMLQPEGQISHVSPPKLSTKIEENENDKVNEIKLENKPVSNNEKVVKKAESDSSDSEESSSSHSSSESGEKRKEKSHKEMKREKPDSKKASKKDKNSSKHSNRRKRSRSGESGSSDKHRRERSRDRKSSNSKKGKKYKRSDSSSSSSSSSHRKKHSRYESSHSRREHRSHSYDEKERKRRRKSIEVKENMIGDKAHLQDTHPRFPGNTGQVGLLVQKVKALVRNRRNTGIIDRLLRYIL</sequence>
<evidence type="ECO:0000256" key="2">
    <source>
        <dbReference type="SAM" id="MobiDB-lite"/>
    </source>
</evidence>
<evidence type="ECO:0000313" key="4">
    <source>
        <dbReference type="Proteomes" id="UP000887116"/>
    </source>
</evidence>
<feature type="compositionally biased region" description="Acidic residues" evidence="2">
    <location>
        <begin position="428"/>
        <end position="442"/>
    </location>
</feature>
<dbReference type="PANTHER" id="PTHR31518">
    <property type="entry name" value="ARGININE/SERINE-RICH PROTEIN PNISR"/>
    <property type="match status" value="1"/>
</dbReference>
<evidence type="ECO:0000256" key="1">
    <source>
        <dbReference type="SAM" id="Coils"/>
    </source>
</evidence>
<gene>
    <name evidence="3" type="primary">AVEN_105966_1</name>
    <name evidence="3" type="ORF">TNCT_285861</name>
</gene>
<feature type="compositionally biased region" description="Basic and acidic residues" evidence="2">
    <location>
        <begin position="578"/>
        <end position="607"/>
    </location>
</feature>
<dbReference type="OrthoDB" id="10065820at2759"/>
<dbReference type="EMBL" id="BMAO01032386">
    <property type="protein sequence ID" value="GFQ81873.1"/>
    <property type="molecule type" value="Genomic_DNA"/>
</dbReference>
<feature type="region of interest" description="Disordered" evidence="2">
    <location>
        <begin position="515"/>
        <end position="698"/>
    </location>
</feature>
<feature type="compositionally biased region" description="Basic residues" evidence="2">
    <location>
        <begin position="608"/>
        <end position="617"/>
    </location>
</feature>
<keyword evidence="4" id="KW-1185">Reference proteome</keyword>
<dbReference type="Proteomes" id="UP000887116">
    <property type="component" value="Unassembled WGS sequence"/>
</dbReference>
<evidence type="ECO:0000313" key="3">
    <source>
        <dbReference type="EMBL" id="GFQ81873.1"/>
    </source>
</evidence>
<dbReference type="AlphaFoldDB" id="A0A8X6KTJ2"/>
<evidence type="ECO:0008006" key="5">
    <source>
        <dbReference type="Google" id="ProtNLM"/>
    </source>
</evidence>
<dbReference type="InterPro" id="IPR031937">
    <property type="entry name" value="PNISR"/>
</dbReference>
<reference evidence="3" key="1">
    <citation type="submission" date="2020-07" db="EMBL/GenBank/DDBJ databases">
        <title>Multicomponent nature underlies the extraordinary mechanical properties of spider dragline silk.</title>
        <authorList>
            <person name="Kono N."/>
            <person name="Nakamura H."/>
            <person name="Mori M."/>
            <person name="Yoshida Y."/>
            <person name="Ohtoshi R."/>
            <person name="Malay A.D."/>
            <person name="Moran D.A.P."/>
            <person name="Tomita M."/>
            <person name="Numata K."/>
            <person name="Arakawa K."/>
        </authorList>
    </citation>
    <scope>NUCLEOTIDE SEQUENCE</scope>
</reference>
<dbReference type="Pfam" id="PF15996">
    <property type="entry name" value="PNISR"/>
    <property type="match status" value="1"/>
</dbReference>